<feature type="compositionally biased region" description="Polar residues" evidence="14">
    <location>
        <begin position="243"/>
        <end position="254"/>
    </location>
</feature>
<feature type="compositionally biased region" description="Low complexity" evidence="14">
    <location>
        <begin position="225"/>
        <end position="242"/>
    </location>
</feature>
<dbReference type="SUPFAM" id="SSF74653">
    <property type="entry name" value="TolA/TonB C-terminal domain"/>
    <property type="match status" value="1"/>
</dbReference>
<dbReference type="InterPro" id="IPR003538">
    <property type="entry name" value="TonB"/>
</dbReference>
<evidence type="ECO:0000256" key="14">
    <source>
        <dbReference type="SAM" id="MobiDB-lite"/>
    </source>
</evidence>
<feature type="domain" description="TonB C-terminal" evidence="15">
    <location>
        <begin position="242"/>
        <end position="328"/>
    </location>
</feature>
<dbReference type="GO" id="GO:0015891">
    <property type="term" value="P:siderophore transport"/>
    <property type="evidence" value="ECO:0007669"/>
    <property type="project" value="InterPro"/>
</dbReference>
<dbReference type="GO" id="GO:0015031">
    <property type="term" value="P:protein transport"/>
    <property type="evidence" value="ECO:0007669"/>
    <property type="project" value="UniProtKB-UniRule"/>
</dbReference>
<keyword evidence="4 13" id="KW-0813">Transport</keyword>
<proteinExistence type="inferred from homology"/>
<dbReference type="OrthoDB" id="1628901at2"/>
<keyword evidence="9 13" id="KW-0653">Protein transport</keyword>
<dbReference type="PANTHER" id="PTHR33446:SF8">
    <property type="entry name" value="PROTEIN TONB"/>
    <property type="match status" value="1"/>
</dbReference>
<comment type="subunit">
    <text evidence="12">Homodimer. Forms a complex with the accessory proteins ExbB and ExbD.</text>
</comment>
<dbReference type="Pfam" id="PF03544">
    <property type="entry name" value="TonB_C"/>
    <property type="match status" value="1"/>
</dbReference>
<evidence type="ECO:0000256" key="12">
    <source>
        <dbReference type="ARBA" id="ARBA00025849"/>
    </source>
</evidence>
<comment type="subcellular location">
    <subcellularLocation>
        <location evidence="1 13">Cell inner membrane</location>
        <topology evidence="1 13">Single-pass membrane protein</topology>
        <orientation evidence="1 13">Periplasmic side</orientation>
    </subcellularLocation>
</comment>
<dbReference type="PROSITE" id="PS52015">
    <property type="entry name" value="TONB_CTD"/>
    <property type="match status" value="1"/>
</dbReference>
<keyword evidence="17" id="KW-1185">Reference proteome</keyword>
<evidence type="ECO:0000313" key="17">
    <source>
        <dbReference type="Proteomes" id="UP000315891"/>
    </source>
</evidence>
<dbReference type="GO" id="GO:0098797">
    <property type="term" value="C:plasma membrane protein complex"/>
    <property type="evidence" value="ECO:0007669"/>
    <property type="project" value="TreeGrafter"/>
</dbReference>
<accession>A0A516V8F8</accession>
<dbReference type="InterPro" id="IPR006260">
    <property type="entry name" value="TonB/TolA_C"/>
</dbReference>
<comment type="function">
    <text evidence="13">Interacts with outer membrane receptor proteins that carry out high-affinity binding and energy dependent uptake into the periplasmic space of specific substrates. It could act to transduce energy from the cytoplasmic membrane to specific energy-requiring processes in the outer membrane, resulting in the release into the periplasm of ligands bound by these outer membrane proteins.</text>
</comment>
<keyword evidence="8" id="KW-0677">Repeat</keyword>
<feature type="region of interest" description="Disordered" evidence="14">
    <location>
        <begin position="223"/>
        <end position="263"/>
    </location>
</feature>
<dbReference type="PRINTS" id="PR01374">
    <property type="entry name" value="TONBPROTEIN"/>
</dbReference>
<evidence type="ECO:0000256" key="13">
    <source>
        <dbReference type="RuleBase" id="RU362123"/>
    </source>
</evidence>
<keyword evidence="6 13" id="KW-0997">Cell inner membrane</keyword>
<evidence type="ECO:0000256" key="7">
    <source>
        <dbReference type="ARBA" id="ARBA00022692"/>
    </source>
</evidence>
<keyword evidence="11" id="KW-0472">Membrane</keyword>
<evidence type="ECO:0000256" key="8">
    <source>
        <dbReference type="ARBA" id="ARBA00022737"/>
    </source>
</evidence>
<keyword evidence="10" id="KW-1133">Transmembrane helix</keyword>
<evidence type="ECO:0000256" key="3">
    <source>
        <dbReference type="ARBA" id="ARBA00022362"/>
    </source>
</evidence>
<keyword evidence="5 13" id="KW-1003">Cell membrane</keyword>
<dbReference type="EMBL" id="CP041742">
    <property type="protein sequence ID" value="QDQ74818.1"/>
    <property type="molecule type" value="Genomic_DNA"/>
</dbReference>
<evidence type="ECO:0000256" key="2">
    <source>
        <dbReference type="ARBA" id="ARBA00006555"/>
    </source>
</evidence>
<keyword evidence="13" id="KW-0735">Signal-anchor</keyword>
<dbReference type="PROSITE" id="PS51257">
    <property type="entry name" value="PROKAR_LIPOPROTEIN"/>
    <property type="match status" value="1"/>
</dbReference>
<evidence type="ECO:0000256" key="4">
    <source>
        <dbReference type="ARBA" id="ARBA00022448"/>
    </source>
</evidence>
<feature type="region of interest" description="Disordered" evidence="14">
    <location>
        <begin position="156"/>
        <end position="182"/>
    </location>
</feature>
<sequence>MRLVAGVMLVCALAACKKDNTAEQAGPAATQEAAQAVAPPPVAVSAEVAAMGAEQLREAASAALREQRLYAPAGNNAMEYYLALRDKSPNDPAVASALTDLMPYTLIATEQSINRDDFSEAQRLYALMEKTNPQAPALPRLKQSIADAQASLAQRTADAAAKTEEDAKKQADLEKQRLADQQKLQQQAAQQLAAQQAADAKAAADKAAADKAAADKAAADKAAADRAAAQRTAQQQSAPAQASSNDLRPISTPSPRYPPEAYRDGTAGEVQVEFTVGTDGSVTSARVVRADPPRVFDREALNAVKRWKFQPVSSPVTSRRTIGFNPGG</sequence>
<dbReference type="InterPro" id="IPR037682">
    <property type="entry name" value="TonB_C"/>
</dbReference>
<feature type="compositionally biased region" description="Basic and acidic residues" evidence="14">
    <location>
        <begin position="161"/>
        <end position="180"/>
    </location>
</feature>
<dbReference type="PANTHER" id="PTHR33446">
    <property type="entry name" value="PROTEIN TONB-RELATED"/>
    <property type="match status" value="1"/>
</dbReference>
<evidence type="ECO:0000256" key="5">
    <source>
        <dbReference type="ARBA" id="ARBA00022475"/>
    </source>
</evidence>
<dbReference type="Gene3D" id="3.30.2420.10">
    <property type="entry name" value="TonB"/>
    <property type="match status" value="1"/>
</dbReference>
<evidence type="ECO:0000256" key="6">
    <source>
        <dbReference type="ARBA" id="ARBA00022519"/>
    </source>
</evidence>
<dbReference type="NCBIfam" id="TIGR01352">
    <property type="entry name" value="tonB_Cterm"/>
    <property type="match status" value="1"/>
</dbReference>
<dbReference type="AlphaFoldDB" id="A0A516V8F8"/>
<evidence type="ECO:0000259" key="15">
    <source>
        <dbReference type="PROSITE" id="PS52015"/>
    </source>
</evidence>
<gene>
    <name evidence="16" type="ORF">FNZ56_09330</name>
</gene>
<evidence type="ECO:0000256" key="1">
    <source>
        <dbReference type="ARBA" id="ARBA00004383"/>
    </source>
</evidence>
<reference evidence="16 17" key="1">
    <citation type="submission" date="2019-07" db="EMBL/GenBank/DDBJ databases">
        <title>Lysobacter weifangensis sp. nov., isolated from bensulfuron-methyl contaminated farmland soil.</title>
        <authorList>
            <person name="Zhao H."/>
        </authorList>
    </citation>
    <scope>NUCLEOTIDE SEQUENCE [LARGE SCALE GENOMIC DNA]</scope>
    <source>
        <strain evidence="16 17">CC-Bw-6</strain>
    </source>
</reference>
<dbReference type="GO" id="GO:0031992">
    <property type="term" value="F:energy transducer activity"/>
    <property type="evidence" value="ECO:0007669"/>
    <property type="project" value="InterPro"/>
</dbReference>
<name>A0A516V8F8_9GAMM</name>
<dbReference type="InterPro" id="IPR051045">
    <property type="entry name" value="TonB-dependent_transducer"/>
</dbReference>
<keyword evidence="7" id="KW-0812">Transmembrane</keyword>
<evidence type="ECO:0000313" key="16">
    <source>
        <dbReference type="EMBL" id="QDQ74818.1"/>
    </source>
</evidence>
<dbReference type="GO" id="GO:0030288">
    <property type="term" value="C:outer membrane-bounded periplasmic space"/>
    <property type="evidence" value="ECO:0007669"/>
    <property type="project" value="InterPro"/>
</dbReference>
<protein>
    <recommendedName>
        <fullName evidence="3 13">Protein TonB</fullName>
    </recommendedName>
</protein>
<dbReference type="GO" id="GO:0055085">
    <property type="term" value="P:transmembrane transport"/>
    <property type="evidence" value="ECO:0007669"/>
    <property type="project" value="InterPro"/>
</dbReference>
<evidence type="ECO:0000256" key="10">
    <source>
        <dbReference type="ARBA" id="ARBA00022989"/>
    </source>
</evidence>
<evidence type="ECO:0000256" key="11">
    <source>
        <dbReference type="ARBA" id="ARBA00023136"/>
    </source>
</evidence>
<comment type="similarity">
    <text evidence="2 13">Belongs to the TonB family.</text>
</comment>
<evidence type="ECO:0000256" key="9">
    <source>
        <dbReference type="ARBA" id="ARBA00022927"/>
    </source>
</evidence>
<dbReference type="Proteomes" id="UP000315891">
    <property type="component" value="Chromosome"/>
</dbReference>
<organism evidence="16 17">
    <name type="scientific">Pseudoluteimonas lycopersici</name>
    <dbReference type="NCBI Taxonomy" id="1324796"/>
    <lineage>
        <taxon>Bacteria</taxon>
        <taxon>Pseudomonadati</taxon>
        <taxon>Pseudomonadota</taxon>
        <taxon>Gammaproteobacteria</taxon>
        <taxon>Lysobacterales</taxon>
        <taxon>Lysobacteraceae</taxon>
        <taxon>Pseudoluteimonas</taxon>
    </lineage>
</organism>